<dbReference type="SUPFAM" id="SSF48576">
    <property type="entry name" value="Terpenoid synthases"/>
    <property type="match status" value="1"/>
</dbReference>
<dbReference type="Proteomes" id="UP000076727">
    <property type="component" value="Unassembled WGS sequence"/>
</dbReference>
<proteinExistence type="inferred from homology"/>
<dbReference type="GO" id="GO:0010333">
    <property type="term" value="F:terpene synthase activity"/>
    <property type="evidence" value="ECO:0007669"/>
    <property type="project" value="InterPro"/>
</dbReference>
<dbReference type="SFLD" id="SFLDG01020">
    <property type="entry name" value="Terpene_Cyclase_Like_2"/>
    <property type="match status" value="1"/>
</dbReference>
<feature type="compositionally biased region" description="Polar residues" evidence="7">
    <location>
        <begin position="1"/>
        <end position="11"/>
    </location>
</feature>
<dbReference type="STRING" id="1314783.A0A165TB14"/>
<dbReference type="AlphaFoldDB" id="A0A165TB14"/>
<comment type="cofactor">
    <cofactor evidence="1 6">
        <name>Mg(2+)</name>
        <dbReference type="ChEBI" id="CHEBI:18420"/>
    </cofactor>
</comment>
<dbReference type="PANTHER" id="PTHR35201">
    <property type="entry name" value="TERPENE SYNTHASE"/>
    <property type="match status" value="1"/>
</dbReference>
<evidence type="ECO:0000313" key="8">
    <source>
        <dbReference type="EMBL" id="KZT73175.1"/>
    </source>
</evidence>
<reference evidence="8 9" key="1">
    <citation type="journal article" date="2016" name="Mol. Biol. Evol.">
        <title>Comparative Genomics of Early-Diverging Mushroom-Forming Fungi Provides Insights into the Origins of Lignocellulose Decay Capabilities.</title>
        <authorList>
            <person name="Nagy L.G."/>
            <person name="Riley R."/>
            <person name="Tritt A."/>
            <person name="Adam C."/>
            <person name="Daum C."/>
            <person name="Floudas D."/>
            <person name="Sun H."/>
            <person name="Yadav J.S."/>
            <person name="Pangilinan J."/>
            <person name="Larsson K.H."/>
            <person name="Matsuura K."/>
            <person name="Barry K."/>
            <person name="Labutti K."/>
            <person name="Kuo R."/>
            <person name="Ohm R.A."/>
            <person name="Bhattacharya S.S."/>
            <person name="Shirouzu T."/>
            <person name="Yoshinaga Y."/>
            <person name="Martin F.M."/>
            <person name="Grigoriev I.V."/>
            <person name="Hibbett D.S."/>
        </authorList>
    </citation>
    <scope>NUCLEOTIDE SEQUENCE [LARGE SCALE GENOMIC DNA]</scope>
    <source>
        <strain evidence="8 9">L-15889</strain>
    </source>
</reference>
<feature type="region of interest" description="Disordered" evidence="7">
    <location>
        <begin position="1"/>
        <end position="36"/>
    </location>
</feature>
<dbReference type="InterPro" id="IPR034686">
    <property type="entry name" value="Terpene_cyclase-like_2"/>
</dbReference>
<sequence>MGSSQSVATSPRHSRRISLPPPPKATSTSPKSESKDGEAIRFPDLVKAIPFPLRLNPYTRFVSAESDAFIIEYAKFSEKQLTKFVGLNAGLLCGMCYAECEPEQLRVCSDFMSFLFNLDDWSDEFDTTGTKGLEEAVMNTLNHPETYHSDTVAARTAKSWWLRMLKTVGPNTRQRFIDTLALYFKAIMQQAADRAAKRVPELEAYISLRRDTSGCKTGFALIEYAAGIDLPNEVVEHPVIQGLLDTTNDSVSWANDILSYNREQSRGDSHNLVCAIMATLGLDRQAAIDYAGDLCNKTIERFLEGKAALPSWGPEIDAQVQIYIQGLEDWIIANAEWSYMTERYFGKDGPKVRKSLQVALLPVRGFD</sequence>
<name>A0A165TB14_9APHY</name>
<keyword evidence="3 6" id="KW-0479">Metal-binding</keyword>
<dbReference type="InterPro" id="IPR008949">
    <property type="entry name" value="Isoprenoid_synthase_dom_sf"/>
</dbReference>
<dbReference type="Pfam" id="PF19086">
    <property type="entry name" value="Terpene_syn_C_2"/>
    <property type="match status" value="1"/>
</dbReference>
<accession>A0A165TB14</accession>
<evidence type="ECO:0000313" key="9">
    <source>
        <dbReference type="Proteomes" id="UP000076727"/>
    </source>
</evidence>
<dbReference type="GO" id="GO:0046872">
    <property type="term" value="F:metal ion binding"/>
    <property type="evidence" value="ECO:0007669"/>
    <property type="project" value="UniProtKB-KW"/>
</dbReference>
<dbReference type="PANTHER" id="PTHR35201:SF4">
    <property type="entry name" value="BETA-PINACENE SYNTHASE-RELATED"/>
    <property type="match status" value="1"/>
</dbReference>
<evidence type="ECO:0000256" key="2">
    <source>
        <dbReference type="ARBA" id="ARBA00006333"/>
    </source>
</evidence>
<evidence type="ECO:0000256" key="7">
    <source>
        <dbReference type="SAM" id="MobiDB-lite"/>
    </source>
</evidence>
<keyword evidence="9" id="KW-1185">Reference proteome</keyword>
<comment type="similarity">
    <text evidence="2 6">Belongs to the terpene synthase family.</text>
</comment>
<protein>
    <recommendedName>
        <fullName evidence="6">Terpene synthase</fullName>
        <ecNumber evidence="6">4.2.3.-</ecNumber>
    </recommendedName>
</protein>
<evidence type="ECO:0000256" key="1">
    <source>
        <dbReference type="ARBA" id="ARBA00001946"/>
    </source>
</evidence>
<dbReference type="EC" id="4.2.3.-" evidence="6"/>
<gene>
    <name evidence="8" type="ORF">DAEQUDRAFT_663038</name>
</gene>
<evidence type="ECO:0000256" key="6">
    <source>
        <dbReference type="RuleBase" id="RU366034"/>
    </source>
</evidence>
<keyword evidence="5 6" id="KW-0456">Lyase</keyword>
<keyword evidence="4 6" id="KW-0460">Magnesium</keyword>
<evidence type="ECO:0000256" key="5">
    <source>
        <dbReference type="ARBA" id="ARBA00023239"/>
    </source>
</evidence>
<dbReference type="OrthoDB" id="2861623at2759"/>
<evidence type="ECO:0000256" key="3">
    <source>
        <dbReference type="ARBA" id="ARBA00022723"/>
    </source>
</evidence>
<dbReference type="EMBL" id="KV429038">
    <property type="protein sequence ID" value="KZT73175.1"/>
    <property type="molecule type" value="Genomic_DNA"/>
</dbReference>
<dbReference type="SFLD" id="SFLDS00005">
    <property type="entry name" value="Isoprenoid_Synthase_Type_I"/>
    <property type="match status" value="1"/>
</dbReference>
<dbReference type="GO" id="GO:0008299">
    <property type="term" value="P:isoprenoid biosynthetic process"/>
    <property type="evidence" value="ECO:0007669"/>
    <property type="project" value="UniProtKB-ARBA"/>
</dbReference>
<organism evidence="8 9">
    <name type="scientific">Daedalea quercina L-15889</name>
    <dbReference type="NCBI Taxonomy" id="1314783"/>
    <lineage>
        <taxon>Eukaryota</taxon>
        <taxon>Fungi</taxon>
        <taxon>Dikarya</taxon>
        <taxon>Basidiomycota</taxon>
        <taxon>Agaricomycotina</taxon>
        <taxon>Agaricomycetes</taxon>
        <taxon>Polyporales</taxon>
        <taxon>Fomitopsis</taxon>
    </lineage>
</organism>
<dbReference type="Gene3D" id="1.10.600.10">
    <property type="entry name" value="Farnesyl Diphosphate Synthase"/>
    <property type="match status" value="1"/>
</dbReference>
<evidence type="ECO:0000256" key="4">
    <source>
        <dbReference type="ARBA" id="ARBA00022842"/>
    </source>
</evidence>